<evidence type="ECO:0000256" key="7">
    <source>
        <dbReference type="ARBA" id="ARBA00023180"/>
    </source>
</evidence>
<dbReference type="PROSITE" id="PS51885">
    <property type="entry name" value="NEPRILYSIN"/>
    <property type="match status" value="1"/>
</dbReference>
<evidence type="ECO:0000256" key="1">
    <source>
        <dbReference type="ARBA" id="ARBA00004613"/>
    </source>
</evidence>
<feature type="domain" description="Peptidase M13 C-terminal" evidence="8">
    <location>
        <begin position="226"/>
        <end position="304"/>
    </location>
</feature>
<comment type="similarity">
    <text evidence="2">Belongs to the sclerostin family.</text>
</comment>
<dbReference type="InterPro" id="IPR024079">
    <property type="entry name" value="MetalloPept_cat_dom_sf"/>
</dbReference>
<dbReference type="GO" id="GO:0004222">
    <property type="term" value="F:metalloendopeptidase activity"/>
    <property type="evidence" value="ECO:0007669"/>
    <property type="project" value="InterPro"/>
</dbReference>
<dbReference type="eggNOG" id="KOG3624">
    <property type="taxonomic scope" value="Eukaryota"/>
</dbReference>
<dbReference type="Pfam" id="PF05463">
    <property type="entry name" value="Sclerostin"/>
    <property type="match status" value="1"/>
</dbReference>
<dbReference type="InterPro" id="IPR018497">
    <property type="entry name" value="Peptidase_M13_C"/>
</dbReference>
<dbReference type="InterPro" id="IPR029034">
    <property type="entry name" value="Cystine-knot_cytokine"/>
</dbReference>
<dbReference type="GO" id="GO:0016055">
    <property type="term" value="P:Wnt signaling pathway"/>
    <property type="evidence" value="ECO:0007669"/>
    <property type="project" value="UniProtKB-KW"/>
</dbReference>
<evidence type="ECO:0000256" key="2">
    <source>
        <dbReference type="ARBA" id="ARBA00007850"/>
    </source>
</evidence>
<evidence type="ECO:0000256" key="4">
    <source>
        <dbReference type="ARBA" id="ARBA00022687"/>
    </source>
</evidence>
<dbReference type="InterPro" id="IPR000718">
    <property type="entry name" value="Peptidase_M13"/>
</dbReference>
<comment type="subcellular location">
    <subcellularLocation>
        <location evidence="1">Secreted</location>
    </subcellularLocation>
</comment>
<dbReference type="InterPro" id="IPR008835">
    <property type="entry name" value="Sclerostin/SOSTDC1"/>
</dbReference>
<evidence type="ECO:0000256" key="3">
    <source>
        <dbReference type="ARBA" id="ARBA00022525"/>
    </source>
</evidence>
<dbReference type="PANTHER" id="PTHR14903">
    <property type="entry name" value="SCLEROSTIN-RELATED"/>
    <property type="match status" value="1"/>
</dbReference>
<dbReference type="EMBL" id="GG666497">
    <property type="protein sequence ID" value="EEN62256.1"/>
    <property type="molecule type" value="Genomic_DNA"/>
</dbReference>
<dbReference type="Gene3D" id="2.10.90.10">
    <property type="entry name" value="Cystine-knot cytokines"/>
    <property type="match status" value="1"/>
</dbReference>
<keyword evidence="6" id="KW-1015">Disulfide bond</keyword>
<dbReference type="Pfam" id="PF01431">
    <property type="entry name" value="Peptidase_M13"/>
    <property type="match status" value="1"/>
</dbReference>
<sequence>MNLFRFNQKECSSTQMHLRWRRVVPVGGTFAALTIWWLALPVQGALVDMSETSRASLGANTNSEHPVPQPGTDVMVQEKYDPGDLQMGCRELKSKKYISDGFCTSVRPINEVVCAGQCLPTRLLPDYAEFEKYWSTNKVREWHCLNDQYRAQTENPNDRRIASTYNVSLAGQVQVEETIAKGTSWLTYSITGCKKQHDTGRWDVKTYSTFGNYLYAYNELDVSIPVFPAGILQFPIFDAEHPQYMNYAAAGTIIGREVINAIDDVGGYYGIDGAANDWWSPDTRSNYAERKACVSDYYSNMTVKAYPEIDPAYKDWEGEYGQEKLPLGVHGSSDQAFFLSYAQMYCAANTYIGRWRQTVAFGSAPEDVRPRRAGLLQRQLLTPE</sequence>
<dbReference type="PANTHER" id="PTHR14903:SF6">
    <property type="entry name" value="CTCK DOMAIN-CONTAINING PROTEIN"/>
    <property type="match status" value="1"/>
</dbReference>
<keyword evidence="7" id="KW-0325">Glycoprotein</keyword>
<keyword evidence="5" id="KW-0732">Signal</keyword>
<accession>C3YB99</accession>
<name>C3YB99_BRAFL</name>
<dbReference type="STRING" id="7739.C3YB99"/>
<dbReference type="GO" id="GO:0005615">
    <property type="term" value="C:extracellular space"/>
    <property type="evidence" value="ECO:0007669"/>
    <property type="project" value="InterPro"/>
</dbReference>
<dbReference type="InParanoid" id="C3YB99"/>
<organism>
    <name type="scientific">Branchiostoma floridae</name>
    <name type="common">Florida lancelet</name>
    <name type="synonym">Amphioxus</name>
    <dbReference type="NCBI Taxonomy" id="7739"/>
    <lineage>
        <taxon>Eukaryota</taxon>
        <taxon>Metazoa</taxon>
        <taxon>Chordata</taxon>
        <taxon>Cephalochordata</taxon>
        <taxon>Leptocardii</taxon>
        <taxon>Amphioxiformes</taxon>
        <taxon>Branchiostomatidae</taxon>
        <taxon>Branchiostoma</taxon>
    </lineage>
</organism>
<evidence type="ECO:0000256" key="6">
    <source>
        <dbReference type="ARBA" id="ARBA00023157"/>
    </source>
</evidence>
<gene>
    <name evidence="9" type="ORF">BRAFLDRAFT_84013</name>
</gene>
<proteinExistence type="inferred from homology"/>
<dbReference type="Gene3D" id="3.40.390.10">
    <property type="entry name" value="Collagenase (Catalytic Domain)"/>
    <property type="match status" value="1"/>
</dbReference>
<keyword evidence="3" id="KW-0964">Secreted</keyword>
<keyword evidence="4" id="KW-0879">Wnt signaling pathway</keyword>
<dbReference type="SUPFAM" id="SSF55486">
    <property type="entry name" value="Metalloproteases ('zincins'), catalytic domain"/>
    <property type="match status" value="1"/>
</dbReference>
<evidence type="ECO:0000256" key="5">
    <source>
        <dbReference type="ARBA" id="ARBA00022729"/>
    </source>
</evidence>
<evidence type="ECO:0000313" key="9">
    <source>
        <dbReference type="EMBL" id="EEN62256.1"/>
    </source>
</evidence>
<reference evidence="9" key="1">
    <citation type="journal article" date="2008" name="Nature">
        <title>The amphioxus genome and the evolution of the chordate karyotype.</title>
        <authorList>
            <consortium name="US DOE Joint Genome Institute (JGI-PGF)"/>
            <person name="Putnam N.H."/>
            <person name="Butts T."/>
            <person name="Ferrier D.E.K."/>
            <person name="Furlong R.F."/>
            <person name="Hellsten U."/>
            <person name="Kawashima T."/>
            <person name="Robinson-Rechavi M."/>
            <person name="Shoguchi E."/>
            <person name="Terry A."/>
            <person name="Yu J.-K."/>
            <person name="Benito-Gutierrez E.L."/>
            <person name="Dubchak I."/>
            <person name="Garcia-Fernandez J."/>
            <person name="Gibson-Brown J.J."/>
            <person name="Grigoriev I.V."/>
            <person name="Horton A.C."/>
            <person name="de Jong P.J."/>
            <person name="Jurka J."/>
            <person name="Kapitonov V.V."/>
            <person name="Kohara Y."/>
            <person name="Kuroki Y."/>
            <person name="Lindquist E."/>
            <person name="Lucas S."/>
            <person name="Osoegawa K."/>
            <person name="Pennacchio L.A."/>
            <person name="Salamov A.A."/>
            <person name="Satou Y."/>
            <person name="Sauka-Spengler T."/>
            <person name="Schmutz J."/>
            <person name="Shin-I T."/>
            <person name="Toyoda A."/>
            <person name="Bronner-Fraser M."/>
            <person name="Fujiyama A."/>
            <person name="Holland L.Z."/>
            <person name="Holland P.W.H."/>
            <person name="Satoh N."/>
            <person name="Rokhsar D.S."/>
        </authorList>
    </citation>
    <scope>NUCLEOTIDE SEQUENCE [LARGE SCALE GENOMIC DNA]</scope>
    <source>
        <strain evidence="9">S238N-H82</strain>
        <tissue evidence="9">Testes</tissue>
    </source>
</reference>
<protein>
    <recommendedName>
        <fullName evidence="8">Peptidase M13 C-terminal domain-containing protein</fullName>
    </recommendedName>
</protein>
<dbReference type="GO" id="GO:0006508">
    <property type="term" value="P:proteolysis"/>
    <property type="evidence" value="ECO:0007669"/>
    <property type="project" value="InterPro"/>
</dbReference>
<evidence type="ECO:0000259" key="8">
    <source>
        <dbReference type="Pfam" id="PF01431"/>
    </source>
</evidence>
<dbReference type="AlphaFoldDB" id="C3YB99"/>